<keyword evidence="6 16" id="KW-0808">Transferase</keyword>
<accession>A0A6N4V847</accession>
<proteinExistence type="inferred from homology"/>
<evidence type="ECO:0000256" key="8">
    <source>
        <dbReference type="ARBA" id="ARBA00022989"/>
    </source>
</evidence>
<keyword evidence="5" id="KW-0328">Glycosyltransferase</keyword>
<evidence type="ECO:0000313" key="16">
    <source>
        <dbReference type="EMBL" id="BBX50198.1"/>
    </source>
</evidence>
<feature type="transmembrane region" description="Helical" evidence="12">
    <location>
        <begin position="198"/>
        <end position="217"/>
    </location>
</feature>
<feature type="region of interest" description="Disordered" evidence="11">
    <location>
        <begin position="706"/>
        <end position="727"/>
    </location>
</feature>
<dbReference type="AlphaFoldDB" id="A0A6N4V847"/>
<feature type="transmembrane region" description="Helical" evidence="12">
    <location>
        <begin position="519"/>
        <end position="537"/>
    </location>
</feature>
<dbReference type="GO" id="GO:0052636">
    <property type="term" value="F:arabinosyltransferase activity"/>
    <property type="evidence" value="ECO:0007669"/>
    <property type="project" value="InterPro"/>
</dbReference>
<dbReference type="GO" id="GO:0071766">
    <property type="term" value="P:Actinobacterium-type cell wall biogenesis"/>
    <property type="evidence" value="ECO:0007669"/>
    <property type="project" value="InterPro"/>
</dbReference>
<evidence type="ECO:0000256" key="12">
    <source>
        <dbReference type="SAM" id="Phobius"/>
    </source>
</evidence>
<dbReference type="InterPro" id="IPR040920">
    <property type="entry name" value="Arabino_trans_N"/>
</dbReference>
<evidence type="ECO:0000256" key="4">
    <source>
        <dbReference type="ARBA" id="ARBA00022475"/>
    </source>
</evidence>
<feature type="compositionally biased region" description="Pro residues" evidence="11">
    <location>
        <begin position="711"/>
        <end position="722"/>
    </location>
</feature>
<dbReference type="Proteomes" id="UP000466785">
    <property type="component" value="Chromosome"/>
</dbReference>
<name>A0A6N4V847_9MYCO</name>
<dbReference type="InterPro" id="IPR027451">
    <property type="entry name" value="EmbABC_dom1"/>
</dbReference>
<feature type="transmembrane region" description="Helical" evidence="12">
    <location>
        <begin position="311"/>
        <end position="330"/>
    </location>
</feature>
<feature type="transmembrane region" description="Helical" evidence="12">
    <location>
        <begin position="575"/>
        <end position="596"/>
    </location>
</feature>
<dbReference type="InterPro" id="IPR042486">
    <property type="entry name" value="Arabino_trans_C_2"/>
</dbReference>
<feature type="transmembrane region" description="Helical" evidence="12">
    <location>
        <begin position="543"/>
        <end position="563"/>
    </location>
</feature>
<keyword evidence="4" id="KW-1003">Cell membrane</keyword>
<evidence type="ECO:0000256" key="9">
    <source>
        <dbReference type="ARBA" id="ARBA00023136"/>
    </source>
</evidence>
<evidence type="ECO:0000313" key="17">
    <source>
        <dbReference type="Proteomes" id="UP000466785"/>
    </source>
</evidence>
<dbReference type="Gene3D" id="2.60.120.940">
    <property type="entry name" value="EmbC, C-terminal domain, subdomain 2"/>
    <property type="match status" value="1"/>
</dbReference>
<dbReference type="EMBL" id="AP022570">
    <property type="protein sequence ID" value="BBX50198.1"/>
    <property type="molecule type" value="Genomic_DNA"/>
</dbReference>
<organism evidence="16 17">
    <name type="scientific">Mycolicibacterium poriferae</name>
    <dbReference type="NCBI Taxonomy" id="39694"/>
    <lineage>
        <taxon>Bacteria</taxon>
        <taxon>Bacillati</taxon>
        <taxon>Actinomycetota</taxon>
        <taxon>Actinomycetes</taxon>
        <taxon>Mycobacteriales</taxon>
        <taxon>Mycobacteriaceae</taxon>
        <taxon>Mycolicibacterium</taxon>
    </lineage>
</organism>
<dbReference type="InterPro" id="IPR032731">
    <property type="entry name" value="Arabino_trans_C"/>
</dbReference>
<evidence type="ECO:0000256" key="10">
    <source>
        <dbReference type="ARBA" id="ARBA00023316"/>
    </source>
</evidence>
<keyword evidence="9 12" id="KW-0472">Membrane</keyword>
<feature type="domain" description="Arabinosyltransferase C-terminal" evidence="14">
    <location>
        <begin position="747"/>
        <end position="975"/>
    </location>
</feature>
<dbReference type="GO" id="GO:0005886">
    <property type="term" value="C:plasma membrane"/>
    <property type="evidence" value="ECO:0007669"/>
    <property type="project" value="UniProtKB-SubCell"/>
</dbReference>
<dbReference type="Gene3D" id="2.60.120.610">
    <property type="entry name" value="arabinofuranosyltransferase like domain"/>
    <property type="match status" value="1"/>
</dbReference>
<dbReference type="KEGG" id="mpof:MPOR_12240"/>
<evidence type="ECO:0000259" key="14">
    <source>
        <dbReference type="Pfam" id="PF14896"/>
    </source>
</evidence>
<feature type="transmembrane region" description="Helical" evidence="12">
    <location>
        <begin position="425"/>
        <end position="447"/>
    </location>
</feature>
<dbReference type="Pfam" id="PF04602">
    <property type="entry name" value="Arabinose_trans"/>
    <property type="match status" value="1"/>
</dbReference>
<evidence type="ECO:0000256" key="7">
    <source>
        <dbReference type="ARBA" id="ARBA00022692"/>
    </source>
</evidence>
<gene>
    <name evidence="16" type="ORF">MPOR_12240</name>
</gene>
<dbReference type="Gene3D" id="3.40.190.160">
    <property type="match status" value="1"/>
</dbReference>
<protein>
    <submittedName>
        <fullName evidence="16">Arabinosyltransferase</fullName>
    </submittedName>
</protein>
<comment type="similarity">
    <text evidence="3">Belongs to the emb family.</text>
</comment>
<evidence type="ECO:0000259" key="15">
    <source>
        <dbReference type="Pfam" id="PF17689"/>
    </source>
</evidence>
<keyword evidence="7 12" id="KW-0812">Transmembrane</keyword>
<comment type="function">
    <text evidence="1">Arabinosyl transferase responsible for the polymerization of arabinose into the arabinan of arabinogalactan.</text>
</comment>
<feature type="transmembrane region" description="Helical" evidence="12">
    <location>
        <begin position="382"/>
        <end position="404"/>
    </location>
</feature>
<evidence type="ECO:0000256" key="3">
    <source>
        <dbReference type="ARBA" id="ARBA00008195"/>
    </source>
</evidence>
<evidence type="ECO:0000256" key="6">
    <source>
        <dbReference type="ARBA" id="ARBA00022679"/>
    </source>
</evidence>
<feature type="transmembrane region" description="Helical" evidence="12">
    <location>
        <begin position="229"/>
        <end position="247"/>
    </location>
</feature>
<keyword evidence="8 12" id="KW-1133">Transmembrane helix</keyword>
<dbReference type="Pfam" id="PF14896">
    <property type="entry name" value="Arabino_trans_C"/>
    <property type="match status" value="1"/>
</dbReference>
<dbReference type="Pfam" id="PF17689">
    <property type="entry name" value="Arabino_trans_N"/>
    <property type="match status" value="1"/>
</dbReference>
<feature type="domain" description="Arabinosyltransferas concanavalin like" evidence="15">
    <location>
        <begin position="54"/>
        <end position="113"/>
    </location>
</feature>
<dbReference type="GO" id="GO:0071555">
    <property type="term" value="P:cell wall organization"/>
    <property type="evidence" value="ECO:0007669"/>
    <property type="project" value="UniProtKB-KW"/>
</dbReference>
<feature type="transmembrane region" description="Helical" evidence="12">
    <location>
        <begin position="28"/>
        <end position="48"/>
    </location>
</feature>
<keyword evidence="10" id="KW-0961">Cell wall biogenesis/degradation</keyword>
<evidence type="ECO:0000259" key="13">
    <source>
        <dbReference type="Pfam" id="PF04602"/>
    </source>
</evidence>
<feature type="transmembrane region" description="Helical" evidence="12">
    <location>
        <begin position="616"/>
        <end position="634"/>
    </location>
</feature>
<reference evidence="16 17" key="1">
    <citation type="journal article" date="2019" name="Emerg. Microbes Infect.">
        <title>Comprehensive subspecies identification of 175 nontuberculous mycobacteria species based on 7547 genomic profiles.</title>
        <authorList>
            <person name="Matsumoto Y."/>
            <person name="Kinjo T."/>
            <person name="Motooka D."/>
            <person name="Nabeya D."/>
            <person name="Jung N."/>
            <person name="Uechi K."/>
            <person name="Horii T."/>
            <person name="Iida T."/>
            <person name="Fujita J."/>
            <person name="Nakamura S."/>
        </authorList>
    </citation>
    <scope>NUCLEOTIDE SEQUENCE [LARGE SCALE GENOMIC DNA]</scope>
    <source>
        <strain evidence="16 17">JCM 12603</strain>
    </source>
</reference>
<sequence length="975" mass="101984">MPRRSLRGCTRPVCAHPRGFLLRPRPPVWIALLVGACGVLAALVLPAAPVLTESVTLSWPAAGQPARSTTALVVPYRPAELTAQIPCSALAAGEPRTVLATGPPGDGMTVTAGPGGAVLRADDIQLPIAGGPGPQCTAVLHAGPAGWAVTGGDGITVRAAGPVPQVFGFRTELPAADGLSVTVRVVTPFATSPTAVKLVLVALQVVAVLAALWLLGCRPRRPRRPRPDRLWWIDAAVVGVLAGWAVIGPLAVDDGWATTIARNLAATGEAGNYYRWWNAPEVPFALSQQLLAPLTEISLAPLWLRLPSTVLAVATWFVLTRGVLAAALPGAARLPWVRGTAAVLLLAAWLPFNLGVRPESYVALGLCAVLALAWRARTRAGVAVTVLVAAVTVPISPTAALLAAPLAVFAPRMWSVLRRAATSRAALIADVLLLCCVAALSVTLIFADQTWSALVTATDWHRDFGPNLPWYAEPERWANLLSGDQQGSAPKRLAPLLAVAMLPVVAGLAWSGRTVVQRSARRLAVVVLLLAAAYAVVPSKWSYHLGAAAGVLAAFLTVAVVLISRQPPGRRGAVVAAVALPTAAAAWAFTGPNAWWQSTVYDVLWADGPIRPAGVPLDNPLVWLVVAVVAALLARRRAPAPVVLTAALISVAVLLGSFVAAPLRRAEGSLALANLHRLTGERVCGLADDVEVLLDGVVLDPLDGRSHVPGGFPPGAPPPDPPGTASASYVWGTYQDTDDDTDSGIEGADGTATVLTRWFTLPPLIEGQGLAVSVAGRTDDGNALAFEFGGADGAVLGTRAPVDRPAPGEDPAHPLWRSIGVDADAIPAGADRVRITALDDRTDAWGWLAFTGPRLRSAVALNDFLAGRSPVLLSWPQGFLFPCIRDIPRVAAGVAQTPGAVIESPRPFFLEDRDQAIGGTFAGLARYGDLQEVSGRLRGHPEVDWGTVLVADPAASRDAYDLTTTREVRWGFHRP</sequence>
<feature type="transmembrane region" description="Helical" evidence="12">
    <location>
        <begin position="493"/>
        <end position="512"/>
    </location>
</feature>
<feature type="transmembrane region" description="Helical" evidence="12">
    <location>
        <begin position="336"/>
        <end position="354"/>
    </location>
</feature>
<keyword evidence="17" id="KW-1185">Reference proteome</keyword>
<feature type="transmembrane region" description="Helical" evidence="12">
    <location>
        <begin position="641"/>
        <end position="663"/>
    </location>
</feature>
<evidence type="ECO:0000256" key="1">
    <source>
        <dbReference type="ARBA" id="ARBA00003001"/>
    </source>
</evidence>
<evidence type="ECO:0000256" key="11">
    <source>
        <dbReference type="SAM" id="MobiDB-lite"/>
    </source>
</evidence>
<comment type="subcellular location">
    <subcellularLocation>
        <location evidence="2">Cell membrane</location>
        <topology evidence="2">Multi-pass membrane protein</topology>
    </subcellularLocation>
</comment>
<dbReference type="InterPro" id="IPR007680">
    <property type="entry name" value="Arabino_trans_central"/>
</dbReference>
<evidence type="ECO:0000256" key="2">
    <source>
        <dbReference type="ARBA" id="ARBA00004651"/>
    </source>
</evidence>
<evidence type="ECO:0000256" key="5">
    <source>
        <dbReference type="ARBA" id="ARBA00022676"/>
    </source>
</evidence>
<feature type="domain" description="Arabinofuranosyltransferase central" evidence="13">
    <location>
        <begin position="192"/>
        <end position="633"/>
    </location>
</feature>